<dbReference type="EMBL" id="CP031146">
    <property type="protein sequence ID" value="AXM95573.1"/>
    <property type="molecule type" value="Genomic_DNA"/>
</dbReference>
<evidence type="ECO:0000256" key="1">
    <source>
        <dbReference type="SAM" id="MobiDB-lite"/>
    </source>
</evidence>
<dbReference type="Proteomes" id="UP000256503">
    <property type="component" value="Chromosome"/>
</dbReference>
<sequence length="63" mass="6533">MGAFLRCAGFCDVVEYLARLQLGSSVRGLALQYLSAVPVQGWTGGKAGQSTSATNKKADPAQS</sequence>
<dbReference type="AlphaFoldDB" id="A0AAD0QU15"/>
<reference evidence="2 3" key="1">
    <citation type="submission" date="2018-07" db="EMBL/GenBank/DDBJ databases">
        <title>Complete genome sequence of a Pseudomonas plecoglossicida strain pathogenic to the marine fish, Larimichthys crocea.</title>
        <authorList>
            <person name="Tao Z."/>
        </authorList>
    </citation>
    <scope>NUCLEOTIDE SEQUENCE [LARGE SCALE GENOMIC DNA]</scope>
    <source>
        <strain evidence="2 3">XSDHY-P</strain>
    </source>
</reference>
<gene>
    <name evidence="2" type="ORF">DVB73_07050</name>
</gene>
<proteinExistence type="predicted"/>
<name>A0AAD0QU15_PSEDL</name>
<evidence type="ECO:0000313" key="2">
    <source>
        <dbReference type="EMBL" id="AXM95573.1"/>
    </source>
</evidence>
<accession>A0AAD0QU15</accession>
<protein>
    <submittedName>
        <fullName evidence="2">Uncharacterized protein</fullName>
    </submittedName>
</protein>
<feature type="region of interest" description="Disordered" evidence="1">
    <location>
        <begin position="41"/>
        <end position="63"/>
    </location>
</feature>
<evidence type="ECO:0000313" key="3">
    <source>
        <dbReference type="Proteomes" id="UP000256503"/>
    </source>
</evidence>
<organism evidence="2 3">
    <name type="scientific">Pseudomonas plecoglossicida</name>
    <dbReference type="NCBI Taxonomy" id="70775"/>
    <lineage>
        <taxon>Bacteria</taxon>
        <taxon>Pseudomonadati</taxon>
        <taxon>Pseudomonadota</taxon>
        <taxon>Gammaproteobacteria</taxon>
        <taxon>Pseudomonadales</taxon>
        <taxon>Pseudomonadaceae</taxon>
        <taxon>Pseudomonas</taxon>
    </lineage>
</organism>